<dbReference type="SMART" id="SM00567">
    <property type="entry name" value="EZ_HEAT"/>
    <property type="match status" value="3"/>
</dbReference>
<dbReference type="Proteomes" id="UP000749311">
    <property type="component" value="Unassembled WGS sequence"/>
</dbReference>
<dbReference type="RefSeq" id="WP_167168228.1">
    <property type="nucleotide sequence ID" value="NZ_BAAAOO010000007.1"/>
</dbReference>
<dbReference type="SMART" id="SM00422">
    <property type="entry name" value="HTH_MERR"/>
    <property type="match status" value="1"/>
</dbReference>
<keyword evidence="4" id="KW-1185">Reference proteome</keyword>
<evidence type="ECO:0000259" key="2">
    <source>
        <dbReference type="PROSITE" id="PS50937"/>
    </source>
</evidence>
<reference evidence="3 4" key="1">
    <citation type="submission" date="2020-02" db="EMBL/GenBank/DDBJ databases">
        <title>Sequencing the genomes of 1000 actinobacteria strains.</title>
        <authorList>
            <person name="Klenk H.-P."/>
        </authorList>
    </citation>
    <scope>NUCLEOTIDE SEQUENCE [LARGE SCALE GENOMIC DNA]</scope>
    <source>
        <strain evidence="3 4">DSM 19609</strain>
    </source>
</reference>
<dbReference type="InterPro" id="IPR004155">
    <property type="entry name" value="PBS_lyase_HEAT"/>
</dbReference>
<evidence type="ECO:0000256" key="1">
    <source>
        <dbReference type="ARBA" id="ARBA00023125"/>
    </source>
</evidence>
<feature type="domain" description="HTH merR-type" evidence="2">
    <location>
        <begin position="1"/>
        <end position="69"/>
    </location>
</feature>
<dbReference type="SUPFAM" id="SSF48371">
    <property type="entry name" value="ARM repeat"/>
    <property type="match status" value="1"/>
</dbReference>
<dbReference type="PROSITE" id="PS00552">
    <property type="entry name" value="HTH_MERR_1"/>
    <property type="match status" value="1"/>
</dbReference>
<dbReference type="EMBL" id="JAAMOZ010000001">
    <property type="protein sequence ID" value="NIH57844.1"/>
    <property type="molecule type" value="Genomic_DNA"/>
</dbReference>
<gene>
    <name evidence="3" type="ORF">FB473_002489</name>
</gene>
<evidence type="ECO:0000313" key="4">
    <source>
        <dbReference type="Proteomes" id="UP000749311"/>
    </source>
</evidence>
<proteinExistence type="predicted"/>
<dbReference type="Gene3D" id="1.10.1660.10">
    <property type="match status" value="1"/>
</dbReference>
<accession>A0ABX0SHF9</accession>
<sequence>MLIGEVSRRSGVSSRMLRHYDSMGLVSPSDRTAAGYREYSADDLRRLLEVESLRSLGLSLREIHLALDDPGFTPSVLITDLIEQSRQRMARERELLARLHQIKAAEPADWDGVLHIVRLLRGLASEEATDRQEAVLSARGRLSPGALARAVLSEAEPNVAGTLRWALAEAGAQALPPLAAGLESPDPQRRLRAVLAIAEISDDDATTLLLPALDDQEAEVSRHAGLALGRRGRIEAVPALVGMVVEGVRDVEAAEVLGGLADRLRMDDRIVAMLTRGLDDAGTTVRLRIVQALAEIPGHAAERALTRLAGDPDRRVSLTAQSIQSARGKRLPPDG</sequence>
<name>A0ABX0SHF9_9ACTN</name>
<dbReference type="InterPro" id="IPR047057">
    <property type="entry name" value="MerR_fam"/>
</dbReference>
<keyword evidence="1 3" id="KW-0238">DNA-binding</keyword>
<dbReference type="GO" id="GO:0003677">
    <property type="term" value="F:DNA binding"/>
    <property type="evidence" value="ECO:0007669"/>
    <property type="project" value="UniProtKB-KW"/>
</dbReference>
<dbReference type="InterPro" id="IPR009061">
    <property type="entry name" value="DNA-bd_dom_put_sf"/>
</dbReference>
<comment type="caution">
    <text evidence="3">The sequence shown here is derived from an EMBL/GenBank/DDBJ whole genome shotgun (WGS) entry which is preliminary data.</text>
</comment>
<dbReference type="PANTHER" id="PTHR30204">
    <property type="entry name" value="REDOX-CYCLING DRUG-SENSING TRANSCRIPTIONAL ACTIVATOR SOXR"/>
    <property type="match status" value="1"/>
</dbReference>
<dbReference type="SUPFAM" id="SSF46955">
    <property type="entry name" value="Putative DNA-binding domain"/>
    <property type="match status" value="1"/>
</dbReference>
<dbReference type="Gene3D" id="1.25.10.10">
    <property type="entry name" value="Leucine-rich Repeat Variant"/>
    <property type="match status" value="2"/>
</dbReference>
<dbReference type="PRINTS" id="PR00040">
    <property type="entry name" value="HTHMERR"/>
</dbReference>
<dbReference type="PROSITE" id="PS50937">
    <property type="entry name" value="HTH_MERR_2"/>
    <property type="match status" value="1"/>
</dbReference>
<dbReference type="Pfam" id="PF13411">
    <property type="entry name" value="MerR_1"/>
    <property type="match status" value="1"/>
</dbReference>
<dbReference type="PANTHER" id="PTHR30204:SF93">
    <property type="entry name" value="HTH MERR-TYPE DOMAIN-CONTAINING PROTEIN"/>
    <property type="match status" value="1"/>
</dbReference>
<dbReference type="Pfam" id="PF13646">
    <property type="entry name" value="HEAT_2"/>
    <property type="match status" value="1"/>
</dbReference>
<dbReference type="InterPro" id="IPR000551">
    <property type="entry name" value="MerR-type_HTH_dom"/>
</dbReference>
<dbReference type="InterPro" id="IPR011989">
    <property type="entry name" value="ARM-like"/>
</dbReference>
<protein>
    <submittedName>
        <fullName evidence="3">DNA-binding transcriptional MerR regulator</fullName>
    </submittedName>
</protein>
<evidence type="ECO:0000313" key="3">
    <source>
        <dbReference type="EMBL" id="NIH57844.1"/>
    </source>
</evidence>
<dbReference type="InterPro" id="IPR016024">
    <property type="entry name" value="ARM-type_fold"/>
</dbReference>
<organism evidence="3 4">
    <name type="scientific">Brooklawnia cerclae</name>
    <dbReference type="NCBI Taxonomy" id="349934"/>
    <lineage>
        <taxon>Bacteria</taxon>
        <taxon>Bacillati</taxon>
        <taxon>Actinomycetota</taxon>
        <taxon>Actinomycetes</taxon>
        <taxon>Propionibacteriales</taxon>
        <taxon>Propionibacteriaceae</taxon>
        <taxon>Brooklawnia</taxon>
    </lineage>
</organism>